<organism evidence="3 4">
    <name type="scientific">Dactylosporangium fulvum</name>
    <dbReference type="NCBI Taxonomy" id="53359"/>
    <lineage>
        <taxon>Bacteria</taxon>
        <taxon>Bacillati</taxon>
        <taxon>Actinomycetota</taxon>
        <taxon>Actinomycetes</taxon>
        <taxon>Micromonosporales</taxon>
        <taxon>Micromonosporaceae</taxon>
        <taxon>Dactylosporangium</taxon>
    </lineage>
</organism>
<proteinExistence type="predicted"/>
<feature type="transmembrane region" description="Helical" evidence="1">
    <location>
        <begin position="462"/>
        <end position="481"/>
    </location>
</feature>
<evidence type="ECO:0000313" key="3">
    <source>
        <dbReference type="EMBL" id="UWP80934.1"/>
    </source>
</evidence>
<evidence type="ECO:0000256" key="1">
    <source>
        <dbReference type="SAM" id="Phobius"/>
    </source>
</evidence>
<dbReference type="InterPro" id="IPR012338">
    <property type="entry name" value="Beta-lactam/transpept-like"/>
</dbReference>
<protein>
    <submittedName>
        <fullName evidence="3">Beta-lactamase family protein</fullName>
    </submittedName>
</protein>
<dbReference type="Pfam" id="PF00144">
    <property type="entry name" value="Beta-lactamase"/>
    <property type="match status" value="1"/>
</dbReference>
<dbReference type="EMBL" id="CP073720">
    <property type="protein sequence ID" value="UWP80934.1"/>
    <property type="molecule type" value="Genomic_DNA"/>
</dbReference>
<keyword evidence="1" id="KW-0812">Transmembrane</keyword>
<keyword evidence="1" id="KW-0472">Membrane</keyword>
<dbReference type="PANTHER" id="PTHR46825:SF8">
    <property type="entry name" value="BETA-LACTAMASE-RELATED"/>
    <property type="match status" value="1"/>
</dbReference>
<keyword evidence="1" id="KW-1133">Transmembrane helix</keyword>
<dbReference type="InterPro" id="IPR050491">
    <property type="entry name" value="AmpC-like"/>
</dbReference>
<dbReference type="Proteomes" id="UP001059617">
    <property type="component" value="Chromosome"/>
</dbReference>
<reference evidence="3" key="1">
    <citation type="submission" date="2021-04" db="EMBL/GenBank/DDBJ databases">
        <authorList>
            <person name="Hartkoorn R.C."/>
            <person name="Beaudoing E."/>
            <person name="Hot D."/>
        </authorList>
    </citation>
    <scope>NUCLEOTIDE SEQUENCE</scope>
    <source>
        <strain evidence="3">NRRL B-16292</strain>
    </source>
</reference>
<dbReference type="PANTHER" id="PTHR46825">
    <property type="entry name" value="D-ALANYL-D-ALANINE-CARBOXYPEPTIDASE/ENDOPEPTIDASE AMPH"/>
    <property type="match status" value="1"/>
</dbReference>
<feature type="domain" description="Beta-lactamase-related" evidence="2">
    <location>
        <begin position="51"/>
        <end position="345"/>
    </location>
</feature>
<feature type="transmembrane region" description="Helical" evidence="1">
    <location>
        <begin position="402"/>
        <end position="419"/>
    </location>
</feature>
<gene>
    <name evidence="3" type="ORF">Dfulv_38270</name>
</gene>
<dbReference type="InterPro" id="IPR001466">
    <property type="entry name" value="Beta-lactam-related"/>
</dbReference>
<feature type="transmembrane region" description="Helical" evidence="1">
    <location>
        <begin position="375"/>
        <end position="395"/>
    </location>
</feature>
<dbReference type="RefSeq" id="WP_259858697.1">
    <property type="nucleotide sequence ID" value="NZ_CP073720.1"/>
</dbReference>
<name>A0ABY5VUX2_9ACTN</name>
<feature type="transmembrane region" description="Helical" evidence="1">
    <location>
        <begin position="431"/>
        <end position="450"/>
    </location>
</feature>
<evidence type="ECO:0000313" key="4">
    <source>
        <dbReference type="Proteomes" id="UP001059617"/>
    </source>
</evidence>
<sequence>MRVVVLVTVTLLAGAVALLVRPRPPHLAGPVTGDPALAADLRRAVGDPDGHRALAVAAIDPSGVRFAGIGDRGDGGPVTQDTPFEIGSVTKGLTGMLLADRIAAGTVAPGDPLRAALPAVSGPVGDVTLAELASHRAGLPSVPPGFGSYLGSIRGADPYAGQDLDWLLRAVGGTSPGGTRGTMHYSNIGAALLGQALAAKAGVSYEQLLRERVLTPIGMTATTITPDGAALPAGHASGSTAAGRRTDAWQGSGWAPAGVGVWSTAADLARLVVALRDGTAPGADAAEPRFDAGEQDRIGYGWFTTRFDNMTLTWHNGGTGGFRAYVGLDRASGRGVVVLGNTDRSVTALGQRLLGATPTTGEPGPDGLGALRGPLAVVLAFAGALGLLATVFLAAHGRSDRVRLASSAVWSLVLLFAAYRVGDWLTAPGWLWSAGATVTALALCLAALRWHSLPLVAGRPWWRWTAAAVSAACAALAAWAVA</sequence>
<dbReference type="SUPFAM" id="SSF56601">
    <property type="entry name" value="beta-lactamase/transpeptidase-like"/>
    <property type="match status" value="1"/>
</dbReference>
<accession>A0ABY5VUX2</accession>
<dbReference type="Gene3D" id="3.40.710.10">
    <property type="entry name" value="DD-peptidase/beta-lactamase superfamily"/>
    <property type="match status" value="1"/>
</dbReference>
<keyword evidence="4" id="KW-1185">Reference proteome</keyword>
<evidence type="ECO:0000259" key="2">
    <source>
        <dbReference type="Pfam" id="PF00144"/>
    </source>
</evidence>
<reference evidence="3" key="2">
    <citation type="submission" date="2022-09" db="EMBL/GenBank/DDBJ databases">
        <title>Biosynthetic gene clusters of Dactylosporangioum fulvum.</title>
        <authorList>
            <person name="Caradec T."/>
        </authorList>
    </citation>
    <scope>NUCLEOTIDE SEQUENCE</scope>
    <source>
        <strain evidence="3">NRRL B-16292</strain>
    </source>
</reference>